<dbReference type="Proteomes" id="UP001497392">
    <property type="component" value="Unassembled WGS sequence"/>
</dbReference>
<keyword evidence="3 9" id="KW-0816">Tricarboxylic acid cycle</keyword>
<evidence type="ECO:0000256" key="6">
    <source>
        <dbReference type="ARBA" id="ARBA00022857"/>
    </source>
</evidence>
<evidence type="ECO:0000256" key="9">
    <source>
        <dbReference type="PIRNR" id="PIRNR000108"/>
    </source>
</evidence>
<dbReference type="InterPro" id="IPR024084">
    <property type="entry name" value="IsoPropMal-DH-like_dom"/>
</dbReference>
<evidence type="ECO:0000256" key="1">
    <source>
        <dbReference type="ARBA" id="ARBA00001936"/>
    </source>
</evidence>
<accession>A0ABP1G913</accession>
<evidence type="ECO:0000256" key="4">
    <source>
        <dbReference type="ARBA" id="ARBA00022723"/>
    </source>
</evidence>
<sequence length="420" mass="47278">MGRAKIQVKNPVVDLDGDEMTRVIWSEIKEKLVLPYLDLKIEYFDLGLPHRDATDDQVTIDAAEAIRRVGVGIKCATITPDEARVKEFGLKEMWLSPNGTIRNILNGTVFREPIIARNIPRVVPGWKKPIVVGRHAFGDQYRATDLVVPGAGKMELVFHPQDGSEPKHYPVHDFDGPGVAMAMYNTEFSIRGFAKASFEYALDRQWPLYMSTKNTVLKRYDGRWLQIFEEVYETQGYKEKFEKLGIWYEHRLIDDMVAQAIKSEGGFVWACKNYDGDVQSDIVAQGFGSLGMMTSVLMTPDGKVMESEAAHGTVTRHWRMYQKGKPTSTNPVASIFAWTRGLGHRAKLDDNAELAAFAGDLEAAVIETIESGKFTKDLAIGVHQTTKVTPDQYLNLSEFMDAIKETLEKKLADNQQLPKL</sequence>
<evidence type="ECO:0000313" key="12">
    <source>
        <dbReference type="Proteomes" id="UP001497392"/>
    </source>
</evidence>
<keyword evidence="5 9" id="KW-0460">Magnesium</keyword>
<gene>
    <name evidence="11" type="primary">g11758</name>
    <name evidence="11" type="ORF">VP750_LOCUS10503</name>
</gene>
<dbReference type="NCBIfam" id="TIGR00127">
    <property type="entry name" value="nadp_idh_euk"/>
    <property type="match status" value="1"/>
</dbReference>
<dbReference type="PANTHER" id="PTHR11822:SF21">
    <property type="entry name" value="ISOCITRATE DEHYDROGENASE [NADP], MITOCHONDRIAL"/>
    <property type="match status" value="1"/>
</dbReference>
<dbReference type="NCBIfam" id="NF006156">
    <property type="entry name" value="PRK08299.1"/>
    <property type="match status" value="1"/>
</dbReference>
<evidence type="ECO:0000256" key="2">
    <source>
        <dbReference type="ARBA" id="ARBA00007769"/>
    </source>
</evidence>
<dbReference type="EC" id="1.1.1.42" evidence="9"/>
<dbReference type="Pfam" id="PF00180">
    <property type="entry name" value="Iso_dh"/>
    <property type="match status" value="1"/>
</dbReference>
<keyword evidence="6 9" id="KW-0521">NADP</keyword>
<feature type="domain" description="Isopropylmalate dehydrogenase-like" evidence="10">
    <location>
        <begin position="11"/>
        <end position="403"/>
    </location>
</feature>
<evidence type="ECO:0000256" key="3">
    <source>
        <dbReference type="ARBA" id="ARBA00022532"/>
    </source>
</evidence>
<protein>
    <recommendedName>
        <fullName evidence="9">Isocitrate dehydrogenase [NADP]</fullName>
        <ecNumber evidence="9">1.1.1.42</ecNumber>
    </recommendedName>
</protein>
<evidence type="ECO:0000256" key="8">
    <source>
        <dbReference type="ARBA" id="ARBA00023211"/>
    </source>
</evidence>
<comment type="caution">
    <text evidence="11">The sequence shown here is derived from an EMBL/GenBank/DDBJ whole genome shotgun (WGS) entry which is preliminary data.</text>
</comment>
<dbReference type="Gene3D" id="3.40.718.10">
    <property type="entry name" value="Isopropylmalate Dehydrogenase"/>
    <property type="match status" value="1"/>
</dbReference>
<comment type="cofactor">
    <cofactor evidence="1">
        <name>Mn(2+)</name>
        <dbReference type="ChEBI" id="CHEBI:29035"/>
    </cofactor>
</comment>
<dbReference type="PIRSF" id="PIRSF000108">
    <property type="entry name" value="IDH_NADP"/>
    <property type="match status" value="1"/>
</dbReference>
<evidence type="ECO:0000313" key="11">
    <source>
        <dbReference type="EMBL" id="CAL5228597.1"/>
    </source>
</evidence>
<keyword evidence="4 9" id="KW-0479">Metal-binding</keyword>
<evidence type="ECO:0000259" key="10">
    <source>
        <dbReference type="SMART" id="SM01329"/>
    </source>
</evidence>
<dbReference type="EMBL" id="CAXHTA020000019">
    <property type="protein sequence ID" value="CAL5228597.1"/>
    <property type="molecule type" value="Genomic_DNA"/>
</dbReference>
<keyword evidence="12" id="KW-1185">Reference proteome</keyword>
<dbReference type="InterPro" id="IPR019818">
    <property type="entry name" value="IsoCit/isopropylmalate_DH_CS"/>
</dbReference>
<comment type="similarity">
    <text evidence="2 9">Belongs to the isocitrate and isopropylmalate dehydrogenases family.</text>
</comment>
<reference evidence="11 12" key="1">
    <citation type="submission" date="2024-06" db="EMBL/GenBank/DDBJ databases">
        <authorList>
            <person name="Kraege A."/>
            <person name="Thomma B."/>
        </authorList>
    </citation>
    <scope>NUCLEOTIDE SEQUENCE [LARGE SCALE GENOMIC DNA]</scope>
</reference>
<organism evidence="11 12">
    <name type="scientific">Coccomyxa viridis</name>
    <dbReference type="NCBI Taxonomy" id="1274662"/>
    <lineage>
        <taxon>Eukaryota</taxon>
        <taxon>Viridiplantae</taxon>
        <taxon>Chlorophyta</taxon>
        <taxon>core chlorophytes</taxon>
        <taxon>Trebouxiophyceae</taxon>
        <taxon>Trebouxiophyceae incertae sedis</taxon>
        <taxon>Coccomyxaceae</taxon>
        <taxon>Coccomyxa</taxon>
    </lineage>
</organism>
<dbReference type="PANTHER" id="PTHR11822">
    <property type="entry name" value="NADP-SPECIFIC ISOCITRATE DEHYDROGENASE"/>
    <property type="match status" value="1"/>
</dbReference>
<keyword evidence="8 9" id="KW-0464">Manganese</keyword>
<evidence type="ECO:0000256" key="5">
    <source>
        <dbReference type="ARBA" id="ARBA00022842"/>
    </source>
</evidence>
<name>A0ABP1G913_9CHLO</name>
<evidence type="ECO:0000256" key="7">
    <source>
        <dbReference type="ARBA" id="ARBA00023002"/>
    </source>
</evidence>
<dbReference type="InterPro" id="IPR004790">
    <property type="entry name" value="Isocitrate_DH_NADP"/>
</dbReference>
<dbReference type="SUPFAM" id="SSF53659">
    <property type="entry name" value="Isocitrate/Isopropylmalate dehydrogenase-like"/>
    <property type="match status" value="1"/>
</dbReference>
<keyword evidence="7 9" id="KW-0560">Oxidoreductase</keyword>
<comment type="catalytic activity">
    <reaction evidence="9">
        <text>D-threo-isocitrate + NADP(+) = 2-oxoglutarate + CO2 + NADPH</text>
        <dbReference type="Rhea" id="RHEA:19629"/>
        <dbReference type="ChEBI" id="CHEBI:15562"/>
        <dbReference type="ChEBI" id="CHEBI:16526"/>
        <dbReference type="ChEBI" id="CHEBI:16810"/>
        <dbReference type="ChEBI" id="CHEBI:57783"/>
        <dbReference type="ChEBI" id="CHEBI:58349"/>
        <dbReference type="EC" id="1.1.1.42"/>
    </reaction>
</comment>
<comment type="cofactor">
    <cofactor evidence="9">
        <name>Mg(2+)</name>
        <dbReference type="ChEBI" id="CHEBI:18420"/>
    </cofactor>
    <cofactor evidence="9">
        <name>Mn(2+)</name>
        <dbReference type="ChEBI" id="CHEBI:29035"/>
    </cofactor>
    <text evidence="9">Binds 1 Mg(2+) or Mn(2+) ion per subunit.</text>
</comment>
<dbReference type="PROSITE" id="PS00470">
    <property type="entry name" value="IDH_IMDH"/>
    <property type="match status" value="1"/>
</dbReference>
<proteinExistence type="inferred from homology"/>
<dbReference type="SMART" id="SM01329">
    <property type="entry name" value="Iso_dh"/>
    <property type="match status" value="1"/>
</dbReference>